<sequence>MSAAPAPPSRLYVGGLAPSTSEHTLRAAFIPFGLIETVSMPLNYETGQTKGFAFVQYADADDCADAVANMHMNEIDGKTIRVTYATDEQSA</sequence>
<evidence type="ECO:0000313" key="4">
    <source>
        <dbReference type="Proteomes" id="UP000660262"/>
    </source>
</evidence>
<dbReference type="PANTHER" id="PTHR48037">
    <property type="entry name" value="ATPASE E1"/>
    <property type="match status" value="1"/>
</dbReference>
<keyword evidence="1" id="KW-0694">RNA-binding</keyword>
<evidence type="ECO:0000259" key="2">
    <source>
        <dbReference type="PROSITE" id="PS50102"/>
    </source>
</evidence>
<dbReference type="GO" id="GO:0003723">
    <property type="term" value="F:RNA binding"/>
    <property type="evidence" value="ECO:0007669"/>
    <property type="project" value="UniProtKB-UniRule"/>
</dbReference>
<keyword evidence="4" id="KW-1185">Reference proteome</keyword>
<proteinExistence type="predicted"/>
<protein>
    <recommendedName>
        <fullName evidence="2">RRM domain-containing protein</fullName>
    </recommendedName>
</protein>
<dbReference type="PANTHER" id="PTHR48037:SF1">
    <property type="entry name" value="RRM DOMAIN-CONTAINING PROTEIN"/>
    <property type="match status" value="1"/>
</dbReference>
<comment type="caution">
    <text evidence="3">The sequence shown here is derived from an EMBL/GenBank/DDBJ whole genome shotgun (WGS) entry which is preliminary data.</text>
</comment>
<dbReference type="EMBL" id="BNJQ01000005">
    <property type="protein sequence ID" value="GHP03596.1"/>
    <property type="molecule type" value="Genomic_DNA"/>
</dbReference>
<dbReference type="SMART" id="SM00360">
    <property type="entry name" value="RRM"/>
    <property type="match status" value="1"/>
</dbReference>
<evidence type="ECO:0000256" key="1">
    <source>
        <dbReference type="PROSITE-ProRule" id="PRU00176"/>
    </source>
</evidence>
<feature type="domain" description="RRM" evidence="2">
    <location>
        <begin position="9"/>
        <end position="87"/>
    </location>
</feature>
<dbReference type="AlphaFoldDB" id="A0A830H8K9"/>
<gene>
    <name evidence="3" type="ORF">PPROV_000235100</name>
</gene>
<reference evidence="3" key="1">
    <citation type="submission" date="2020-10" db="EMBL/GenBank/DDBJ databases">
        <title>Unveiling of a novel bifunctional photoreceptor, Dualchrome1, isolated from a cosmopolitan green alga.</title>
        <authorList>
            <person name="Suzuki S."/>
            <person name="Kawachi M."/>
        </authorList>
    </citation>
    <scope>NUCLEOTIDE SEQUENCE</scope>
    <source>
        <strain evidence="3">NIES 2893</strain>
    </source>
</reference>
<dbReference type="InterPro" id="IPR035979">
    <property type="entry name" value="RBD_domain_sf"/>
</dbReference>
<dbReference type="Gene3D" id="3.30.70.330">
    <property type="match status" value="1"/>
</dbReference>
<accession>A0A830H8K9</accession>
<dbReference type="Pfam" id="PF00076">
    <property type="entry name" value="RRM_1"/>
    <property type="match status" value="1"/>
</dbReference>
<dbReference type="PROSITE" id="PS50102">
    <property type="entry name" value="RRM"/>
    <property type="match status" value="1"/>
</dbReference>
<evidence type="ECO:0000313" key="3">
    <source>
        <dbReference type="EMBL" id="GHP03596.1"/>
    </source>
</evidence>
<dbReference type="InterPro" id="IPR012677">
    <property type="entry name" value="Nucleotide-bd_a/b_plait_sf"/>
</dbReference>
<dbReference type="SUPFAM" id="SSF54928">
    <property type="entry name" value="RNA-binding domain, RBD"/>
    <property type="match status" value="1"/>
</dbReference>
<dbReference type="InterPro" id="IPR000504">
    <property type="entry name" value="RRM_dom"/>
</dbReference>
<organism evidence="3 4">
    <name type="scientific">Pycnococcus provasolii</name>
    <dbReference type="NCBI Taxonomy" id="41880"/>
    <lineage>
        <taxon>Eukaryota</taxon>
        <taxon>Viridiplantae</taxon>
        <taxon>Chlorophyta</taxon>
        <taxon>Pseudoscourfieldiophyceae</taxon>
        <taxon>Pseudoscourfieldiales</taxon>
        <taxon>Pycnococcaceae</taxon>
        <taxon>Pycnococcus</taxon>
    </lineage>
</organism>
<dbReference type="OrthoDB" id="193499at2759"/>
<name>A0A830H8K9_9CHLO</name>
<dbReference type="Proteomes" id="UP000660262">
    <property type="component" value="Unassembled WGS sequence"/>
</dbReference>